<evidence type="ECO:0000256" key="7">
    <source>
        <dbReference type="ARBA" id="ARBA00048539"/>
    </source>
</evidence>
<dbReference type="EMBL" id="FQVF01000008">
    <property type="protein sequence ID" value="SHF50078.1"/>
    <property type="molecule type" value="Genomic_DNA"/>
</dbReference>
<keyword evidence="11" id="KW-1185">Reference proteome</keyword>
<dbReference type="InterPro" id="IPR012795">
    <property type="entry name" value="tRNA_Ile_lys_synt_N"/>
</dbReference>
<dbReference type="HAMAP" id="MF_01161">
    <property type="entry name" value="tRNA_Ile_lys_synt"/>
    <property type="match status" value="1"/>
</dbReference>
<dbReference type="InterPro" id="IPR012094">
    <property type="entry name" value="tRNA_Ile_lys_synt"/>
</dbReference>
<comment type="catalytic activity">
    <reaction evidence="7 8">
        <text>cytidine(34) in tRNA(Ile2) + L-lysine + ATP = lysidine(34) in tRNA(Ile2) + AMP + diphosphate + H(+)</text>
        <dbReference type="Rhea" id="RHEA:43744"/>
        <dbReference type="Rhea" id="RHEA-COMP:10625"/>
        <dbReference type="Rhea" id="RHEA-COMP:10670"/>
        <dbReference type="ChEBI" id="CHEBI:15378"/>
        <dbReference type="ChEBI" id="CHEBI:30616"/>
        <dbReference type="ChEBI" id="CHEBI:32551"/>
        <dbReference type="ChEBI" id="CHEBI:33019"/>
        <dbReference type="ChEBI" id="CHEBI:82748"/>
        <dbReference type="ChEBI" id="CHEBI:83665"/>
        <dbReference type="ChEBI" id="CHEBI:456215"/>
        <dbReference type="EC" id="6.3.4.19"/>
    </reaction>
</comment>
<feature type="domain" description="Lysidine-tRNA(Ile) synthetase C-terminal" evidence="9">
    <location>
        <begin position="359"/>
        <end position="425"/>
    </location>
</feature>
<gene>
    <name evidence="8" type="primary">tilS</name>
    <name evidence="10" type="ORF">SAMN02745753_02101</name>
</gene>
<dbReference type="Proteomes" id="UP000184517">
    <property type="component" value="Unassembled WGS sequence"/>
</dbReference>
<proteinExistence type="inferred from homology"/>
<protein>
    <recommendedName>
        <fullName evidence="8">tRNA(Ile)-lysidine synthase</fullName>
        <ecNumber evidence="8">6.3.4.19</ecNumber>
    </recommendedName>
    <alternativeName>
        <fullName evidence="8">tRNA(Ile)-2-lysyl-cytidine synthase</fullName>
    </alternativeName>
    <alternativeName>
        <fullName evidence="8">tRNA(Ile)-lysidine synthetase</fullName>
    </alternativeName>
</protein>
<evidence type="ECO:0000256" key="6">
    <source>
        <dbReference type="ARBA" id="ARBA00022840"/>
    </source>
</evidence>
<dbReference type="EC" id="6.3.4.19" evidence="8"/>
<comment type="similarity">
    <text evidence="8">Belongs to the tRNA(Ile)-lysidine synthase family.</text>
</comment>
<name>A0A1M5C5P4_9GAMM</name>
<dbReference type="InterPro" id="IPR012796">
    <property type="entry name" value="Lysidine-tRNA-synth_C"/>
</dbReference>
<dbReference type="InterPro" id="IPR011063">
    <property type="entry name" value="TilS/TtcA_N"/>
</dbReference>
<dbReference type="GO" id="GO:0005524">
    <property type="term" value="F:ATP binding"/>
    <property type="evidence" value="ECO:0007669"/>
    <property type="project" value="UniProtKB-UniRule"/>
</dbReference>
<dbReference type="PANTHER" id="PTHR43033">
    <property type="entry name" value="TRNA(ILE)-LYSIDINE SYNTHASE-RELATED"/>
    <property type="match status" value="1"/>
</dbReference>
<keyword evidence="5 8" id="KW-0547">Nucleotide-binding</keyword>
<keyword evidence="4 8" id="KW-0819">tRNA processing</keyword>
<keyword evidence="3 8" id="KW-0436">Ligase</keyword>
<evidence type="ECO:0000313" key="11">
    <source>
        <dbReference type="Proteomes" id="UP000184517"/>
    </source>
</evidence>
<evidence type="ECO:0000256" key="4">
    <source>
        <dbReference type="ARBA" id="ARBA00022694"/>
    </source>
</evidence>
<evidence type="ECO:0000256" key="2">
    <source>
        <dbReference type="ARBA" id="ARBA00022490"/>
    </source>
</evidence>
<dbReference type="Gene3D" id="3.40.50.620">
    <property type="entry name" value="HUPs"/>
    <property type="match status" value="1"/>
</dbReference>
<evidence type="ECO:0000259" key="9">
    <source>
        <dbReference type="SMART" id="SM00977"/>
    </source>
</evidence>
<keyword evidence="6 8" id="KW-0067">ATP-binding</keyword>
<reference evidence="11" key="1">
    <citation type="submission" date="2016-11" db="EMBL/GenBank/DDBJ databases">
        <authorList>
            <person name="Varghese N."/>
            <person name="Submissions S."/>
        </authorList>
    </citation>
    <scope>NUCLEOTIDE SEQUENCE [LARGE SCALE GENOMIC DNA]</scope>
    <source>
        <strain evidence="11">DSM 16579</strain>
    </source>
</reference>
<dbReference type="SUPFAM" id="SSF56037">
    <property type="entry name" value="PheT/TilS domain"/>
    <property type="match status" value="1"/>
</dbReference>
<dbReference type="InterPro" id="IPR014729">
    <property type="entry name" value="Rossmann-like_a/b/a_fold"/>
</dbReference>
<dbReference type="Pfam" id="PF11734">
    <property type="entry name" value="TilS_C"/>
    <property type="match status" value="1"/>
</dbReference>
<dbReference type="Pfam" id="PF01171">
    <property type="entry name" value="ATP_bind_3"/>
    <property type="match status" value="1"/>
</dbReference>
<dbReference type="GO" id="GO:0032267">
    <property type="term" value="F:tRNA(Ile)-lysidine synthase activity"/>
    <property type="evidence" value="ECO:0007669"/>
    <property type="project" value="UniProtKB-EC"/>
</dbReference>
<comment type="function">
    <text evidence="8">Ligates lysine onto the cytidine present at position 34 of the AUA codon-specific tRNA(Ile) that contains the anticodon CAU, in an ATP-dependent manner. Cytidine is converted to lysidine, thus changing the amino acid specificity of the tRNA from methionine to isoleucine.</text>
</comment>
<dbReference type="GO" id="GO:0006400">
    <property type="term" value="P:tRNA modification"/>
    <property type="evidence" value="ECO:0007669"/>
    <property type="project" value="UniProtKB-UniRule"/>
</dbReference>
<evidence type="ECO:0000256" key="5">
    <source>
        <dbReference type="ARBA" id="ARBA00022741"/>
    </source>
</evidence>
<keyword evidence="2 8" id="KW-0963">Cytoplasm</keyword>
<dbReference type="NCBIfam" id="TIGR02433">
    <property type="entry name" value="lysidine_TilS_C"/>
    <property type="match status" value="1"/>
</dbReference>
<dbReference type="PANTHER" id="PTHR43033:SF1">
    <property type="entry name" value="TRNA(ILE)-LYSIDINE SYNTHASE-RELATED"/>
    <property type="match status" value="1"/>
</dbReference>
<dbReference type="SUPFAM" id="SSF52402">
    <property type="entry name" value="Adenine nucleotide alpha hydrolases-like"/>
    <property type="match status" value="1"/>
</dbReference>
<dbReference type="NCBIfam" id="TIGR02432">
    <property type="entry name" value="lysidine_TilS_N"/>
    <property type="match status" value="1"/>
</dbReference>
<dbReference type="STRING" id="1122206.SAMN02745753_02101"/>
<accession>A0A1M5C5P4</accession>
<dbReference type="OrthoDB" id="9807403at2"/>
<dbReference type="Gene3D" id="1.20.59.20">
    <property type="match status" value="1"/>
</dbReference>
<dbReference type="SMART" id="SM00977">
    <property type="entry name" value="TilS_C"/>
    <property type="match status" value="1"/>
</dbReference>
<evidence type="ECO:0000256" key="8">
    <source>
        <dbReference type="HAMAP-Rule" id="MF_01161"/>
    </source>
</evidence>
<evidence type="ECO:0000256" key="1">
    <source>
        <dbReference type="ARBA" id="ARBA00004496"/>
    </source>
</evidence>
<comment type="subcellular location">
    <subcellularLocation>
        <location evidence="1 8">Cytoplasm</location>
    </subcellularLocation>
</comment>
<dbReference type="SUPFAM" id="SSF82829">
    <property type="entry name" value="MesJ substrate recognition domain-like"/>
    <property type="match status" value="1"/>
</dbReference>
<evidence type="ECO:0000313" key="10">
    <source>
        <dbReference type="EMBL" id="SHF50078.1"/>
    </source>
</evidence>
<dbReference type="CDD" id="cd01992">
    <property type="entry name" value="TilS_N"/>
    <property type="match status" value="1"/>
</dbReference>
<dbReference type="AlphaFoldDB" id="A0A1M5C5P4"/>
<dbReference type="RefSeq" id="WP_072839649.1">
    <property type="nucleotide sequence ID" value="NZ_FQVF01000008.1"/>
</dbReference>
<sequence>MMKRSTPKSLISLSPLRFNAEWIDSLFSEVDRVWIGFSGGVDSHVLLHALVNQISVEQKQKLVALHVHHGLSINADDWLKHCEVVCDSLDVPFIAQRVQLDAQASLEDAARNARYQAFQKVMSDRDVILLAHHAGDQVETVLFRLLRGTGGKGLSGIPYERPLGYGSTRLIRPLLAASKNDIEYYAQQHQLVWIHDESNADEHFTRNFLRQSVVPVLKERFPKMERNIVSSAQRIATDYAMLSLFAQRQLVAWCNELGGLVLSNIADKSIEERLFWWRHFLQDKGVSLPQAQLLSIEAMFSSAEDKQPEFEFSHGRIMRHQNAVYLLPSDEAVKLAALFSGEALLRPFDEICVSGSDACVLKARPQGESLMMPNGKTRKLKKWLNDEAIPNWWREHLPYLYLDDALVAIGDLWLHPDYSYLEIKWQPSSALPLLRAKCS</sequence>
<organism evidence="10 11">
    <name type="scientific">Marinomonas polaris DSM 16579</name>
    <dbReference type="NCBI Taxonomy" id="1122206"/>
    <lineage>
        <taxon>Bacteria</taxon>
        <taxon>Pseudomonadati</taxon>
        <taxon>Pseudomonadota</taxon>
        <taxon>Gammaproteobacteria</taxon>
        <taxon>Oceanospirillales</taxon>
        <taxon>Oceanospirillaceae</taxon>
        <taxon>Marinomonas</taxon>
    </lineage>
</organism>
<feature type="binding site" evidence="8">
    <location>
        <begin position="38"/>
        <end position="43"/>
    </location>
    <ligand>
        <name>ATP</name>
        <dbReference type="ChEBI" id="CHEBI:30616"/>
    </ligand>
</feature>
<dbReference type="GO" id="GO:0005737">
    <property type="term" value="C:cytoplasm"/>
    <property type="evidence" value="ECO:0007669"/>
    <property type="project" value="UniProtKB-SubCell"/>
</dbReference>
<evidence type="ECO:0000256" key="3">
    <source>
        <dbReference type="ARBA" id="ARBA00022598"/>
    </source>
</evidence>
<comment type="domain">
    <text evidence="8">The N-terminal region contains the highly conserved SGGXDS motif, predicted to be a P-loop motif involved in ATP binding.</text>
</comment>